<sequence>MSYSQASQSHYSFCTDSDLGLNTDLLYSDDISELIGSQTPLTSASQVSSAIAPLSLTRVGLPLQQYWVLYSSEPGSEMDESQSGSMPHIQDSIRWDGKKTSSVWDNFNQVAHEKTGKPKVMCTSCLCTLVHPRYRRAGSSPMNAHIKAGACTRKPVTQRVDQLLRKMLFSQERLVKAILDFISAAHLPFRIVEHTKFKDLVEVIQQAQSKIDIPSARDGSRLSLALDCWTSPFQQAFMAITGYFLDQDWNYCEVLLGFEHLYGSHTGEILSKTVIQLLNNHGITSRVLSVTTDNATNNNTLMMNSQETIQSQIQSDTLIFRVPCIAHVIQLSLNELLGKLKVTPPNKEIELEWSDERTHSFQTKQSGSSRQIADTLKKIRGLAVFINARPQRREALMALQTNEPRLVPIQDVQTRWNSTFIMLNRAKRLQPFYDQYCIDHQYLHFKLDQEEWRQIEYLLLLTKPFFDFTTMLSKTRDVTTHNIYSIYNKLFSHLDEAESKLKSKGVVWKKHMLQALQTAKRKLSKYYTATDYETYGDIYALATILCPSKKLRYFASSDWQGEIDYVDHYHGVLKREFHRYKETLHRDSDNTVLQDTTREAPDDDYGDLDAAFASQNQPQDELSKPEDDEIARYLARGIESQKPRAFWKDHEHEFPILARITQDIFSIPASGAGVERLFNCARDICHYRRGQLKQSTIRGLMLHQFATNFDVEQKEIEVIKEYLSVGEAALLDQARKPMPHLETLEPISDNEEEDQEPSIEDTQQIGSCDDDSEDGKNNDQSKQLQRK</sequence>
<comment type="caution">
    <text evidence="8">The sequence shown here is derived from an EMBL/GenBank/DDBJ whole genome shotgun (WGS) entry which is preliminary data.</text>
</comment>
<dbReference type="Proteomes" id="UP001220324">
    <property type="component" value="Unassembled WGS sequence"/>
</dbReference>
<dbReference type="Pfam" id="PF05699">
    <property type="entry name" value="Dimer_Tnp_hAT"/>
    <property type="match status" value="1"/>
</dbReference>
<feature type="compositionally biased region" description="Acidic residues" evidence="6">
    <location>
        <begin position="748"/>
        <end position="759"/>
    </location>
</feature>
<evidence type="ECO:0000256" key="3">
    <source>
        <dbReference type="ARBA" id="ARBA00022771"/>
    </source>
</evidence>
<feature type="domain" description="HAT C-terminal dimerisation" evidence="7">
    <location>
        <begin position="641"/>
        <end position="701"/>
    </location>
</feature>
<comment type="subcellular location">
    <subcellularLocation>
        <location evidence="1">Nucleus</location>
    </subcellularLocation>
</comment>
<organism evidence="8 9">
    <name type="scientific">Penicillium frequentans</name>
    <dbReference type="NCBI Taxonomy" id="3151616"/>
    <lineage>
        <taxon>Eukaryota</taxon>
        <taxon>Fungi</taxon>
        <taxon>Dikarya</taxon>
        <taxon>Ascomycota</taxon>
        <taxon>Pezizomycotina</taxon>
        <taxon>Eurotiomycetes</taxon>
        <taxon>Eurotiomycetidae</taxon>
        <taxon>Eurotiales</taxon>
        <taxon>Aspergillaceae</taxon>
        <taxon>Penicillium</taxon>
    </lineage>
</organism>
<keyword evidence="2" id="KW-0479">Metal-binding</keyword>
<dbReference type="GO" id="GO:0008270">
    <property type="term" value="F:zinc ion binding"/>
    <property type="evidence" value="ECO:0007669"/>
    <property type="project" value="UniProtKB-KW"/>
</dbReference>
<dbReference type="InterPro" id="IPR008906">
    <property type="entry name" value="HATC_C_dom"/>
</dbReference>
<proteinExistence type="predicted"/>
<keyword evidence="5" id="KW-0539">Nucleus</keyword>
<keyword evidence="9" id="KW-1185">Reference proteome</keyword>
<keyword evidence="3" id="KW-0863">Zinc-finger</keyword>
<evidence type="ECO:0000256" key="5">
    <source>
        <dbReference type="ARBA" id="ARBA00023242"/>
    </source>
</evidence>
<evidence type="ECO:0000256" key="1">
    <source>
        <dbReference type="ARBA" id="ARBA00004123"/>
    </source>
</evidence>
<dbReference type="AlphaFoldDB" id="A0AAD6GG40"/>
<evidence type="ECO:0000256" key="6">
    <source>
        <dbReference type="SAM" id="MobiDB-lite"/>
    </source>
</evidence>
<evidence type="ECO:0000256" key="4">
    <source>
        <dbReference type="ARBA" id="ARBA00022833"/>
    </source>
</evidence>
<keyword evidence="4" id="KW-0862">Zinc</keyword>
<feature type="region of interest" description="Disordered" evidence="6">
    <location>
        <begin position="590"/>
        <end position="626"/>
    </location>
</feature>
<dbReference type="InterPro" id="IPR052035">
    <property type="entry name" value="ZnF_BED_domain_contain"/>
</dbReference>
<gene>
    <name evidence="8" type="ORF">N7494_005434</name>
</gene>
<evidence type="ECO:0000313" key="8">
    <source>
        <dbReference type="EMBL" id="KAJ5544155.1"/>
    </source>
</evidence>
<dbReference type="InterPro" id="IPR012337">
    <property type="entry name" value="RNaseH-like_sf"/>
</dbReference>
<dbReference type="SUPFAM" id="SSF53098">
    <property type="entry name" value="Ribonuclease H-like"/>
    <property type="match status" value="1"/>
</dbReference>
<accession>A0AAD6GG40</accession>
<dbReference type="EMBL" id="JAQIZZ010000004">
    <property type="protein sequence ID" value="KAJ5544155.1"/>
    <property type="molecule type" value="Genomic_DNA"/>
</dbReference>
<evidence type="ECO:0000259" key="7">
    <source>
        <dbReference type="Pfam" id="PF05699"/>
    </source>
</evidence>
<dbReference type="PANTHER" id="PTHR46481">
    <property type="entry name" value="ZINC FINGER BED DOMAIN-CONTAINING PROTEIN 4"/>
    <property type="match status" value="1"/>
</dbReference>
<evidence type="ECO:0000256" key="2">
    <source>
        <dbReference type="ARBA" id="ARBA00022723"/>
    </source>
</evidence>
<reference evidence="8 9" key="1">
    <citation type="journal article" date="2023" name="IMA Fungus">
        <title>Comparative genomic study of the Penicillium genus elucidates a diverse pangenome and 15 lateral gene transfer events.</title>
        <authorList>
            <person name="Petersen C."/>
            <person name="Sorensen T."/>
            <person name="Nielsen M.R."/>
            <person name="Sondergaard T.E."/>
            <person name="Sorensen J.L."/>
            <person name="Fitzpatrick D.A."/>
            <person name="Frisvad J.C."/>
            <person name="Nielsen K.L."/>
        </authorList>
    </citation>
    <scope>NUCLEOTIDE SEQUENCE [LARGE SCALE GENOMIC DNA]</scope>
    <source>
        <strain evidence="8 9">IBT 35679</strain>
    </source>
</reference>
<protein>
    <recommendedName>
        <fullName evidence="7">HAT C-terminal dimerisation domain-containing protein</fullName>
    </recommendedName>
</protein>
<feature type="region of interest" description="Disordered" evidence="6">
    <location>
        <begin position="739"/>
        <end position="787"/>
    </location>
</feature>
<name>A0AAD6GG40_9EURO</name>
<dbReference type="GO" id="GO:0046983">
    <property type="term" value="F:protein dimerization activity"/>
    <property type="evidence" value="ECO:0007669"/>
    <property type="project" value="InterPro"/>
</dbReference>
<dbReference type="PANTHER" id="PTHR46481:SF10">
    <property type="entry name" value="ZINC FINGER BED DOMAIN-CONTAINING PROTEIN 39"/>
    <property type="match status" value="1"/>
</dbReference>
<evidence type="ECO:0000313" key="9">
    <source>
        <dbReference type="Proteomes" id="UP001220324"/>
    </source>
</evidence>
<dbReference type="GO" id="GO:0005634">
    <property type="term" value="C:nucleus"/>
    <property type="evidence" value="ECO:0007669"/>
    <property type="project" value="UniProtKB-SubCell"/>
</dbReference>